<evidence type="ECO:0000256" key="2">
    <source>
        <dbReference type="ARBA" id="ARBA00051243"/>
    </source>
</evidence>
<dbReference type="PROSITE" id="PS50011">
    <property type="entry name" value="PROTEIN_KINASE_DOM"/>
    <property type="match status" value="1"/>
</dbReference>
<keyword evidence="5" id="KW-0472">Membrane</keyword>
<dbReference type="SUPFAM" id="SSF56112">
    <property type="entry name" value="Protein kinase-like (PK-like)"/>
    <property type="match status" value="1"/>
</dbReference>
<organism evidence="7 8">
    <name type="scientific">Folsomia candida</name>
    <name type="common">Springtail</name>
    <dbReference type="NCBI Taxonomy" id="158441"/>
    <lineage>
        <taxon>Eukaryota</taxon>
        <taxon>Metazoa</taxon>
        <taxon>Ecdysozoa</taxon>
        <taxon>Arthropoda</taxon>
        <taxon>Hexapoda</taxon>
        <taxon>Collembola</taxon>
        <taxon>Entomobryomorpha</taxon>
        <taxon>Isotomoidea</taxon>
        <taxon>Isotomidae</taxon>
        <taxon>Proisotominae</taxon>
        <taxon>Folsomia</taxon>
    </lineage>
</organism>
<dbReference type="AlphaFoldDB" id="A0A226EWQ1"/>
<keyword evidence="3" id="KW-0067">ATP-binding</keyword>
<dbReference type="InterPro" id="IPR011009">
    <property type="entry name" value="Kinase-like_dom_sf"/>
</dbReference>
<keyword evidence="5" id="KW-1133">Transmembrane helix</keyword>
<dbReference type="STRING" id="158441.A0A226EWQ1"/>
<dbReference type="Proteomes" id="UP000198287">
    <property type="component" value="Unassembled WGS sequence"/>
</dbReference>
<feature type="binding site" evidence="3">
    <location>
        <position position="164"/>
    </location>
    <ligand>
        <name>ATP</name>
        <dbReference type="ChEBI" id="CHEBI:30616"/>
    </ligand>
</feature>
<evidence type="ECO:0000256" key="4">
    <source>
        <dbReference type="SAM" id="MobiDB-lite"/>
    </source>
</evidence>
<dbReference type="InterPro" id="IPR017441">
    <property type="entry name" value="Protein_kinase_ATP_BS"/>
</dbReference>
<accession>A0A226EWQ1</accession>
<sequence>MSAVIVVIVLVVIFVAVGVGVICTWSWWKRWLNRCLSNGDSPPDARWEPGPPTFEQLDPTALDRSQRNRDGSVIIDPLPNLRDLNIDPRESFELRRTKFPQGIIPIGGESSVHAHDWFHPPYESFPKENLEYIKVIGKGWFGKVIETDAKNISPMTKSKKVIVKQLRDDANDHEQMHIAKAMEYLFALHFVHEDLSARNCMVGNVAGRIILGDNYGLAPSAFPRDYYKISNMAIPIRWAAPEAFEFKEGTCTPLQITQAANIWSYAVVLFELYSFSKMPYLEMSDEEVIRGVLVNKSYLMEPPNFPFVNDSTKDRLYKLMLSCWNRIPENRPTIHQVLEIMSTP</sequence>
<dbReference type="PROSITE" id="PS00109">
    <property type="entry name" value="PROTEIN_KINASE_TYR"/>
    <property type="match status" value="1"/>
</dbReference>
<comment type="catalytic activity">
    <reaction evidence="2">
        <text>L-tyrosyl-[protein] + ATP = O-phospho-L-tyrosyl-[protein] + ADP + H(+)</text>
        <dbReference type="Rhea" id="RHEA:10596"/>
        <dbReference type="Rhea" id="RHEA-COMP:10136"/>
        <dbReference type="Rhea" id="RHEA-COMP:20101"/>
        <dbReference type="ChEBI" id="CHEBI:15378"/>
        <dbReference type="ChEBI" id="CHEBI:30616"/>
        <dbReference type="ChEBI" id="CHEBI:46858"/>
        <dbReference type="ChEBI" id="CHEBI:61978"/>
        <dbReference type="ChEBI" id="CHEBI:456216"/>
        <dbReference type="EC" id="2.7.10.1"/>
    </reaction>
</comment>
<comment type="subcellular location">
    <subcellularLocation>
        <location evidence="1">Membrane</location>
        <topology evidence="1">Single-pass membrane protein</topology>
    </subcellularLocation>
</comment>
<evidence type="ECO:0000256" key="3">
    <source>
        <dbReference type="PROSITE-ProRule" id="PRU10141"/>
    </source>
</evidence>
<evidence type="ECO:0000256" key="1">
    <source>
        <dbReference type="ARBA" id="ARBA00004167"/>
    </source>
</evidence>
<dbReference type="GO" id="GO:0007169">
    <property type="term" value="P:cell surface receptor protein tyrosine kinase signaling pathway"/>
    <property type="evidence" value="ECO:0007669"/>
    <property type="project" value="TreeGrafter"/>
</dbReference>
<name>A0A226EWQ1_FOLCA</name>
<evidence type="ECO:0000313" key="8">
    <source>
        <dbReference type="Proteomes" id="UP000198287"/>
    </source>
</evidence>
<protein>
    <submittedName>
        <fullName evidence="7">Putative neurotrophin receptor LTRK 1</fullName>
    </submittedName>
</protein>
<feature type="region of interest" description="Disordered" evidence="4">
    <location>
        <begin position="42"/>
        <end position="62"/>
    </location>
</feature>
<keyword evidence="7" id="KW-0675">Receptor</keyword>
<evidence type="ECO:0000313" key="7">
    <source>
        <dbReference type="EMBL" id="OXA61577.1"/>
    </source>
</evidence>
<dbReference type="InterPro" id="IPR008266">
    <property type="entry name" value="Tyr_kinase_AS"/>
</dbReference>
<dbReference type="EMBL" id="LNIX01000001">
    <property type="protein sequence ID" value="OXA61577.1"/>
    <property type="molecule type" value="Genomic_DNA"/>
</dbReference>
<dbReference type="PROSITE" id="PS00107">
    <property type="entry name" value="PROTEIN_KINASE_ATP"/>
    <property type="match status" value="1"/>
</dbReference>
<evidence type="ECO:0000259" key="6">
    <source>
        <dbReference type="PROSITE" id="PS50011"/>
    </source>
</evidence>
<reference evidence="7 8" key="1">
    <citation type="submission" date="2015-12" db="EMBL/GenBank/DDBJ databases">
        <title>The genome of Folsomia candida.</title>
        <authorList>
            <person name="Faddeeva A."/>
            <person name="Derks M.F."/>
            <person name="Anvar Y."/>
            <person name="Smit S."/>
            <person name="Van Straalen N."/>
            <person name="Roelofs D."/>
        </authorList>
    </citation>
    <scope>NUCLEOTIDE SEQUENCE [LARGE SCALE GENOMIC DNA]</scope>
    <source>
        <strain evidence="7 8">VU population</strain>
        <tissue evidence="7">Whole body</tissue>
    </source>
</reference>
<dbReference type="InterPro" id="IPR001245">
    <property type="entry name" value="Ser-Thr/Tyr_kinase_cat_dom"/>
</dbReference>
<evidence type="ECO:0000256" key="5">
    <source>
        <dbReference type="SAM" id="Phobius"/>
    </source>
</evidence>
<dbReference type="GO" id="GO:0005886">
    <property type="term" value="C:plasma membrane"/>
    <property type="evidence" value="ECO:0007669"/>
    <property type="project" value="TreeGrafter"/>
</dbReference>
<dbReference type="OrthoDB" id="5973359at2759"/>
<keyword evidence="8" id="KW-1185">Reference proteome</keyword>
<gene>
    <name evidence="7" type="ORF">Fcan01_02405</name>
</gene>
<proteinExistence type="predicted"/>
<dbReference type="InterPro" id="IPR050122">
    <property type="entry name" value="RTK"/>
</dbReference>
<dbReference type="PANTHER" id="PTHR24416:SF611">
    <property type="entry name" value="TYROSINE-PROTEIN KINASE TRANSMEMBRANE RECEPTOR ROR"/>
    <property type="match status" value="1"/>
</dbReference>
<dbReference type="GO" id="GO:0004714">
    <property type="term" value="F:transmembrane receptor protein tyrosine kinase activity"/>
    <property type="evidence" value="ECO:0007669"/>
    <property type="project" value="UniProtKB-EC"/>
</dbReference>
<keyword evidence="3" id="KW-0547">Nucleotide-binding</keyword>
<dbReference type="Pfam" id="PF07714">
    <property type="entry name" value="PK_Tyr_Ser-Thr"/>
    <property type="match status" value="1"/>
</dbReference>
<feature type="transmembrane region" description="Helical" evidence="5">
    <location>
        <begin position="6"/>
        <end position="28"/>
    </location>
</feature>
<dbReference type="InterPro" id="IPR000719">
    <property type="entry name" value="Prot_kinase_dom"/>
</dbReference>
<dbReference type="GO" id="GO:0005524">
    <property type="term" value="F:ATP binding"/>
    <property type="evidence" value="ECO:0007669"/>
    <property type="project" value="UniProtKB-UniRule"/>
</dbReference>
<dbReference type="PANTHER" id="PTHR24416">
    <property type="entry name" value="TYROSINE-PROTEIN KINASE RECEPTOR"/>
    <property type="match status" value="1"/>
</dbReference>
<dbReference type="Gene3D" id="1.10.510.10">
    <property type="entry name" value="Transferase(Phosphotransferase) domain 1"/>
    <property type="match status" value="1"/>
</dbReference>
<comment type="caution">
    <text evidence="7">The sequence shown here is derived from an EMBL/GenBank/DDBJ whole genome shotgun (WGS) entry which is preliminary data.</text>
</comment>
<feature type="domain" description="Protein kinase" evidence="6">
    <location>
        <begin position="1"/>
        <end position="344"/>
    </location>
</feature>
<dbReference type="GO" id="GO:0043235">
    <property type="term" value="C:receptor complex"/>
    <property type="evidence" value="ECO:0007669"/>
    <property type="project" value="TreeGrafter"/>
</dbReference>
<keyword evidence="5" id="KW-0812">Transmembrane</keyword>